<dbReference type="InterPro" id="IPR027994">
    <property type="entry name" value="WxL_dom"/>
</dbReference>
<organism evidence="3 4">
    <name type="scientific">Listeria rustica</name>
    <dbReference type="NCBI Taxonomy" id="2713503"/>
    <lineage>
        <taxon>Bacteria</taxon>
        <taxon>Bacillati</taxon>
        <taxon>Bacillota</taxon>
        <taxon>Bacilli</taxon>
        <taxon>Bacillales</taxon>
        <taxon>Listeriaceae</taxon>
        <taxon>Listeria</taxon>
    </lineage>
</organism>
<protein>
    <recommendedName>
        <fullName evidence="5">WxL domain-containing protein</fullName>
    </recommendedName>
</protein>
<reference evidence="3 4" key="2">
    <citation type="submission" date="2020-08" db="EMBL/GenBank/DDBJ databases">
        <title>Listeria ohnekaius sp. nov. and Listeria portnoyii sp. nov. isolated from non-agricultural and natural environments.</title>
        <authorList>
            <person name="Weller D."/>
            <person name="Belias A.M."/>
            <person name="Liao J."/>
            <person name="Guo S."/>
            <person name="Orsi R.H."/>
            <person name="Wiedmann M."/>
        </authorList>
    </citation>
    <scope>NUCLEOTIDE SEQUENCE [LARGE SCALE GENOMIC DNA]</scope>
    <source>
        <strain evidence="3 4">FSL W9-0585</strain>
    </source>
</reference>
<dbReference type="Gene3D" id="2.60.40.10">
    <property type="entry name" value="Immunoglobulins"/>
    <property type="match status" value="1"/>
</dbReference>
<comment type="caution">
    <text evidence="3">The sequence shown here is derived from an EMBL/GenBank/DDBJ whole genome shotgun (WGS) entry which is preliminary data.</text>
</comment>
<dbReference type="AlphaFoldDB" id="A0A7W1T6L1"/>
<dbReference type="Pfam" id="PF13731">
    <property type="entry name" value="WxL"/>
    <property type="match status" value="1"/>
</dbReference>
<dbReference type="InterPro" id="IPR041498">
    <property type="entry name" value="Big_6"/>
</dbReference>
<reference evidence="3 4" key="1">
    <citation type="submission" date="2020-05" db="EMBL/GenBank/DDBJ databases">
        <authorList>
            <person name="Carlin C.R."/>
        </authorList>
    </citation>
    <scope>NUCLEOTIDE SEQUENCE [LARGE SCALE GENOMIC DNA]</scope>
    <source>
        <strain evidence="3 4">FSL W9-0585</strain>
    </source>
</reference>
<gene>
    <name evidence="3" type="ORF">HPK16_08725</name>
</gene>
<dbReference type="InterPro" id="IPR046776">
    <property type="entry name" value="Pectate_lyase_5"/>
</dbReference>
<dbReference type="Pfam" id="PF20585">
    <property type="entry name" value="Pectate_lyase_5"/>
    <property type="match status" value="1"/>
</dbReference>
<dbReference type="RefSeq" id="WP_181676585.1">
    <property type="nucleotide sequence ID" value="NZ_JABJVM010000007.1"/>
</dbReference>
<evidence type="ECO:0008006" key="5">
    <source>
        <dbReference type="Google" id="ProtNLM"/>
    </source>
</evidence>
<evidence type="ECO:0000313" key="3">
    <source>
        <dbReference type="EMBL" id="MBA3926425.1"/>
    </source>
</evidence>
<evidence type="ECO:0000313" key="4">
    <source>
        <dbReference type="Proteomes" id="UP000548787"/>
    </source>
</evidence>
<keyword evidence="4" id="KW-1185">Reference proteome</keyword>
<accession>A0A7W1T6L1</accession>
<dbReference type="Pfam" id="PF17936">
    <property type="entry name" value="Big_6"/>
    <property type="match status" value="1"/>
</dbReference>
<feature type="domain" description="WxL" evidence="1">
    <location>
        <begin position="1029"/>
        <end position="1168"/>
    </location>
</feature>
<dbReference type="Proteomes" id="UP000548787">
    <property type="component" value="Unassembled WGS sequence"/>
</dbReference>
<name>A0A7W1T6L1_9LIST</name>
<evidence type="ECO:0000259" key="2">
    <source>
        <dbReference type="Pfam" id="PF17936"/>
    </source>
</evidence>
<proteinExistence type="predicted"/>
<feature type="domain" description="Bacterial Ig" evidence="2">
    <location>
        <begin position="771"/>
        <end position="852"/>
    </location>
</feature>
<sequence>MMKKRMKMPFVVLLIFTITMIGPINSAGLGNWFSTEVSAGTGLSLVVDKPKQTENRQFSLTVKDDTALSYSDDPPSDEDAVNTVSIAIPVGMVLDVVATQEHNAAKNAATLDFDEESGIAQVTWNSEATEHVYDLLLTAEKAQSYAMQAVRYDAEGNEVESGVVTVAVEPEQVEAVTPKVEEEEAVASVIPKVAPRIAEEIVTFADAEDPSVANVSTLTEFHNAMMNKDIATINVLADINYAAFSAADASPTNTGAYYQRMPERPFTINGNGHTIDFRNQSYAPTDTYSLPKVVTFNDLNTYGKNYYGFYTDNSAGGTNATNTIVYNNVNYRGSQAIHAPATTTKISGKSSFAQTNSYVSPFDGVSYTTLANQTTFAVGDMNILEGADVKVTNESSGAMYIYTGGTVDIAENSVLDIYTSGTNSTVADGAVSGITSYGNINVRNGATLKMDNEVPAAGKTAVGGIWMNAGTFSVSNNAKVDIKARGAMYYGSPFYIYGAGVLNVSDNTEFKLEATDTGTSTQDVFSTGTGTILIGKDGVFDVSSDGTGAKNLVYLRGTSKFQFANAKRVDIRFNNVNPAATARLLRMAGNLDVDVQSIQAWNTKTWTDGMDDNSDFLWNPMFQVKVTYSAANVTAATGQSVNAATKNSFTTNFRTQNFKRVLFEGIPDVEVTIGNLSDNEERENSRVITGKANPGASVQLSGDPAIPVGTLDSPNEEDKTTKFHLIADNDGNYRYELPAGTFLTAGNTVQIYAFLNGKDASAQTVVQDGTAPEVPILAAMKDVDAVISGQAEAGTTVTIYDAEDDSEFVSGVTNGTGTFAIAVPAEKRPMTPNKVYYAVAKDGTGNTSVASNRMTVADTTAPTADVIRQFVTLGDKFTTNPKNLVENVTDNAGNGDDNISYAMTEVPDVSKIGYTTATVTLTDDAGNAADFVIPVFVQNDSSIKDENSFLRANDFTVATADVPATPAALKDMVLEMANVQAYFMPTGESVMAFVQMTGFEAITSTPGKYQVKVTLGELEREITVTVLAGTLQFKSATPEISFGTAAISSREQFLKPQDDVKLTVEDTRSEGTNWKLTAQLVSPLATADGKELINSLFVKNQQDGNVIMTPLNGVANEIFSNTSGSDGVTEIDLNTADASELVLNVRPGTARANKEYSTTIHWTLEDTP</sequence>
<dbReference type="EMBL" id="JABJVM010000007">
    <property type="protein sequence ID" value="MBA3926425.1"/>
    <property type="molecule type" value="Genomic_DNA"/>
</dbReference>
<evidence type="ECO:0000259" key="1">
    <source>
        <dbReference type="Pfam" id="PF13731"/>
    </source>
</evidence>
<dbReference type="InterPro" id="IPR013783">
    <property type="entry name" value="Ig-like_fold"/>
</dbReference>